<dbReference type="AlphaFoldDB" id="A0A2L0EQI9"/>
<feature type="domain" description="NADP-dependent oxidoreductase" evidence="2">
    <location>
        <begin position="16"/>
        <end position="310"/>
    </location>
</feature>
<dbReference type="EMBL" id="CP012673">
    <property type="protein sequence ID" value="AUX41577.1"/>
    <property type="molecule type" value="Genomic_DNA"/>
</dbReference>
<reference evidence="3 4" key="1">
    <citation type="submission" date="2015-09" db="EMBL/GenBank/DDBJ databases">
        <title>Sorangium comparison.</title>
        <authorList>
            <person name="Zaburannyi N."/>
            <person name="Bunk B."/>
            <person name="Overmann J."/>
            <person name="Mueller R."/>
        </authorList>
    </citation>
    <scope>NUCLEOTIDE SEQUENCE [LARGE SCALE GENOMIC DNA]</scope>
    <source>
        <strain evidence="3 4">So ce26</strain>
    </source>
</reference>
<dbReference type="OrthoDB" id="9773828at2"/>
<evidence type="ECO:0000313" key="4">
    <source>
        <dbReference type="Proteomes" id="UP000238348"/>
    </source>
</evidence>
<dbReference type="Proteomes" id="UP000238348">
    <property type="component" value="Chromosome"/>
</dbReference>
<evidence type="ECO:0000313" key="3">
    <source>
        <dbReference type="EMBL" id="AUX41577.1"/>
    </source>
</evidence>
<accession>A0A2L0EQI9</accession>
<dbReference type="Pfam" id="PF00248">
    <property type="entry name" value="Aldo_ket_red"/>
    <property type="match status" value="1"/>
</dbReference>
<dbReference type="SUPFAM" id="SSF51430">
    <property type="entry name" value="NAD(P)-linked oxidoreductase"/>
    <property type="match status" value="1"/>
</dbReference>
<protein>
    <submittedName>
        <fullName evidence="3">Aldo/keto reductase</fullName>
    </submittedName>
</protein>
<name>A0A2L0EQI9_SORCE</name>
<sequence>MRYRVFGRTGLRVSSLALGAGNFGTGWGHGATRDEAKEIFDGYRAAGGNFIDTANNYQLGESERLLGEFIANDRDEIVIGSKYSSGAASDSGLQSTGNSRRAMVQSVEASLKRLATDRLDLLWVHIPDAVTPIDEIARGFDDLVRSGKILYAGLSNFPAWRVATAATIAEMRGWAPVAALQIEYSLVERTVERELLPMAAAFGLGTVGYSPLGGGLLTGKYRRNEIGRAQKLGMAIHAESDARKTAIVDAVLAIADEVGVSPGQVAIAWVLAKGVLPIIGPRTPEQLADNLAGADVALTAAQIARLDAASEVPLGFPHELLASANARDSVTGSKADLLDLPAAPLR</sequence>
<keyword evidence="1" id="KW-0560">Oxidoreductase</keyword>
<dbReference type="CDD" id="cd19080">
    <property type="entry name" value="AKR_AKR9A_9B"/>
    <property type="match status" value="1"/>
</dbReference>
<dbReference type="InterPro" id="IPR036812">
    <property type="entry name" value="NAD(P)_OxRdtase_dom_sf"/>
</dbReference>
<dbReference type="GO" id="GO:0005829">
    <property type="term" value="C:cytosol"/>
    <property type="evidence" value="ECO:0007669"/>
    <property type="project" value="TreeGrafter"/>
</dbReference>
<dbReference type="InterPro" id="IPR023210">
    <property type="entry name" value="NADP_OxRdtase_dom"/>
</dbReference>
<evidence type="ECO:0000256" key="1">
    <source>
        <dbReference type="ARBA" id="ARBA00023002"/>
    </source>
</evidence>
<dbReference type="PANTHER" id="PTHR43364">
    <property type="entry name" value="NADH-SPECIFIC METHYLGLYOXAL REDUCTASE-RELATED"/>
    <property type="match status" value="1"/>
</dbReference>
<dbReference type="GO" id="GO:0016491">
    <property type="term" value="F:oxidoreductase activity"/>
    <property type="evidence" value="ECO:0007669"/>
    <property type="project" value="UniProtKB-KW"/>
</dbReference>
<gene>
    <name evidence="3" type="ORF">SOCE26_029980</name>
</gene>
<evidence type="ECO:0000259" key="2">
    <source>
        <dbReference type="Pfam" id="PF00248"/>
    </source>
</evidence>
<proteinExistence type="predicted"/>
<dbReference type="PANTHER" id="PTHR43364:SF4">
    <property type="entry name" value="NAD(P)-LINKED OXIDOREDUCTASE SUPERFAMILY PROTEIN"/>
    <property type="match status" value="1"/>
</dbReference>
<organism evidence="3 4">
    <name type="scientific">Sorangium cellulosum</name>
    <name type="common">Polyangium cellulosum</name>
    <dbReference type="NCBI Taxonomy" id="56"/>
    <lineage>
        <taxon>Bacteria</taxon>
        <taxon>Pseudomonadati</taxon>
        <taxon>Myxococcota</taxon>
        <taxon>Polyangia</taxon>
        <taxon>Polyangiales</taxon>
        <taxon>Polyangiaceae</taxon>
        <taxon>Sorangium</taxon>
    </lineage>
</organism>
<dbReference type="Gene3D" id="3.20.20.100">
    <property type="entry name" value="NADP-dependent oxidoreductase domain"/>
    <property type="match status" value="1"/>
</dbReference>
<dbReference type="InterPro" id="IPR050523">
    <property type="entry name" value="AKR_Detox_Biosynth"/>
</dbReference>